<organism evidence="1">
    <name type="scientific">marine sediment metagenome</name>
    <dbReference type="NCBI Taxonomy" id="412755"/>
    <lineage>
        <taxon>unclassified sequences</taxon>
        <taxon>metagenomes</taxon>
        <taxon>ecological metagenomes</taxon>
    </lineage>
</organism>
<reference evidence="1" key="1">
    <citation type="journal article" date="2015" name="Nature">
        <title>Complex archaea that bridge the gap between prokaryotes and eukaryotes.</title>
        <authorList>
            <person name="Spang A."/>
            <person name="Saw J.H."/>
            <person name="Jorgensen S.L."/>
            <person name="Zaremba-Niedzwiedzka K."/>
            <person name="Martijn J."/>
            <person name="Lind A.E."/>
            <person name="van Eijk R."/>
            <person name="Schleper C."/>
            <person name="Guy L."/>
            <person name="Ettema T.J."/>
        </authorList>
    </citation>
    <scope>NUCLEOTIDE SEQUENCE</scope>
</reference>
<protein>
    <recommendedName>
        <fullName evidence="2">LamG domain-containing protein</fullName>
    </recommendedName>
</protein>
<evidence type="ECO:0008006" key="2">
    <source>
        <dbReference type="Google" id="ProtNLM"/>
    </source>
</evidence>
<dbReference type="EMBL" id="LAZR01019609">
    <property type="protein sequence ID" value="KKL91910.1"/>
    <property type="molecule type" value="Genomic_DNA"/>
</dbReference>
<sequence length="75" mass="7838">NGLAETVDSSWHYLGFYVNGVTDVTVYVDRAAVSAGAIATANIPVTGLMPAIAVKAGTGAAETIEFDYLMCVQLR</sequence>
<feature type="non-terminal residue" evidence="1">
    <location>
        <position position="1"/>
    </location>
</feature>
<proteinExistence type="predicted"/>
<evidence type="ECO:0000313" key="1">
    <source>
        <dbReference type="EMBL" id="KKL91910.1"/>
    </source>
</evidence>
<gene>
    <name evidence="1" type="ORF">LCGC14_1889940</name>
</gene>
<comment type="caution">
    <text evidence="1">The sequence shown here is derived from an EMBL/GenBank/DDBJ whole genome shotgun (WGS) entry which is preliminary data.</text>
</comment>
<dbReference type="AlphaFoldDB" id="A0A0F9IDN8"/>
<name>A0A0F9IDN8_9ZZZZ</name>
<accession>A0A0F9IDN8</accession>